<dbReference type="InterPro" id="IPR055344">
    <property type="entry name" value="SecD_SecF_C_bact"/>
</dbReference>
<dbReference type="InterPro" id="IPR048634">
    <property type="entry name" value="SecD_SecF_C"/>
</dbReference>
<evidence type="ECO:0000256" key="3">
    <source>
        <dbReference type="ARBA" id="ARBA00022475"/>
    </source>
</evidence>
<dbReference type="Gene3D" id="1.20.1640.10">
    <property type="entry name" value="Multidrug efflux transporter AcrB transmembrane domain"/>
    <property type="match status" value="1"/>
</dbReference>
<evidence type="ECO:0000256" key="7">
    <source>
        <dbReference type="ARBA" id="ARBA00023010"/>
    </source>
</evidence>
<evidence type="ECO:0000256" key="9">
    <source>
        <dbReference type="HAMAP-Rule" id="MF_01464"/>
    </source>
</evidence>
<dbReference type="AlphaFoldDB" id="A0A259TYU8"/>
<reference evidence="11 12" key="1">
    <citation type="submission" date="2016-11" db="EMBL/GenBank/DDBJ databases">
        <title>Study of marine rhodopsin-containing bacteria.</title>
        <authorList>
            <person name="Yoshizawa S."/>
            <person name="Kumagai Y."/>
            <person name="Kogure K."/>
        </authorList>
    </citation>
    <scope>NUCLEOTIDE SEQUENCE [LARGE SCALE GENOMIC DNA]</scope>
    <source>
        <strain evidence="11 12">SG-29</strain>
    </source>
</reference>
<evidence type="ECO:0000256" key="4">
    <source>
        <dbReference type="ARBA" id="ARBA00022692"/>
    </source>
</evidence>
<dbReference type="PRINTS" id="PR01755">
    <property type="entry name" value="SECFTRNLCASE"/>
</dbReference>
<keyword evidence="3 9" id="KW-1003">Cell membrane</keyword>
<organism evidence="11 12">
    <name type="scientific">Rubricoccus marinus</name>
    <dbReference type="NCBI Taxonomy" id="716817"/>
    <lineage>
        <taxon>Bacteria</taxon>
        <taxon>Pseudomonadati</taxon>
        <taxon>Rhodothermota</taxon>
        <taxon>Rhodothermia</taxon>
        <taxon>Rhodothermales</taxon>
        <taxon>Rubricoccaceae</taxon>
        <taxon>Rubricoccus</taxon>
    </lineage>
</organism>
<dbReference type="PANTHER" id="PTHR30081:SF8">
    <property type="entry name" value="PROTEIN TRANSLOCASE SUBUNIT SECF"/>
    <property type="match status" value="1"/>
</dbReference>
<dbReference type="Proteomes" id="UP000216446">
    <property type="component" value="Unassembled WGS sequence"/>
</dbReference>
<evidence type="ECO:0000256" key="6">
    <source>
        <dbReference type="ARBA" id="ARBA00022989"/>
    </source>
</evidence>
<dbReference type="Pfam" id="PF07549">
    <property type="entry name" value="Sec_GG"/>
    <property type="match status" value="1"/>
</dbReference>
<dbReference type="GO" id="GO:0006605">
    <property type="term" value="P:protein targeting"/>
    <property type="evidence" value="ECO:0007669"/>
    <property type="project" value="UniProtKB-UniRule"/>
</dbReference>
<feature type="transmembrane region" description="Helical" evidence="9">
    <location>
        <begin position="161"/>
        <end position="182"/>
    </location>
</feature>
<feature type="transmembrane region" description="Helical" evidence="9">
    <location>
        <begin position="136"/>
        <end position="154"/>
    </location>
</feature>
<comment type="caution">
    <text evidence="11">The sequence shown here is derived from an EMBL/GenBank/DDBJ whole genome shotgun (WGS) entry which is preliminary data.</text>
</comment>
<comment type="function">
    <text evidence="9">Part of the Sec protein translocase complex. Interacts with the SecYEG preprotein conducting channel. SecDF uses the proton motive force (PMF) to complete protein translocation after the ATP-dependent function of SecA.</text>
</comment>
<dbReference type="InterPro" id="IPR022646">
    <property type="entry name" value="SecD/SecF_CS"/>
</dbReference>
<evidence type="ECO:0000313" key="11">
    <source>
        <dbReference type="EMBL" id="OZC02758.1"/>
    </source>
</evidence>
<dbReference type="OrthoDB" id="9805019at2"/>
<feature type="domain" description="Protein export membrane protein SecD/SecF C-terminal" evidence="10">
    <location>
        <begin position="115"/>
        <end position="298"/>
    </location>
</feature>
<dbReference type="GO" id="GO:0005886">
    <property type="term" value="C:plasma membrane"/>
    <property type="evidence" value="ECO:0007669"/>
    <property type="project" value="UniProtKB-SubCell"/>
</dbReference>
<dbReference type="NCBIfam" id="TIGR00916">
    <property type="entry name" value="2A0604s01"/>
    <property type="match status" value="1"/>
</dbReference>
<keyword evidence="4 9" id="KW-0812">Transmembrane</keyword>
<accession>A0A259TYU8</accession>
<comment type="subunit">
    <text evidence="9">Forms a complex with SecD. Part of the essential Sec protein translocation apparatus which comprises SecA, SecYEG and auxiliary proteins SecDF. Other proteins may also be involved.</text>
</comment>
<dbReference type="InterPro" id="IPR022645">
    <property type="entry name" value="SecD/SecF_bac"/>
</dbReference>
<keyword evidence="6 9" id="KW-1133">Transmembrane helix</keyword>
<dbReference type="NCBIfam" id="TIGR00966">
    <property type="entry name" value="transloc_SecF"/>
    <property type="match status" value="1"/>
</dbReference>
<evidence type="ECO:0000256" key="1">
    <source>
        <dbReference type="ARBA" id="ARBA00004651"/>
    </source>
</evidence>
<dbReference type="GO" id="GO:0065002">
    <property type="term" value="P:intracellular protein transmembrane transport"/>
    <property type="evidence" value="ECO:0007669"/>
    <property type="project" value="UniProtKB-UniRule"/>
</dbReference>
<feature type="transmembrane region" description="Helical" evidence="9">
    <location>
        <begin position="246"/>
        <end position="264"/>
    </location>
</feature>
<evidence type="ECO:0000256" key="8">
    <source>
        <dbReference type="ARBA" id="ARBA00023136"/>
    </source>
</evidence>
<protein>
    <recommendedName>
        <fullName evidence="9">Protein-export membrane protein SecF</fullName>
    </recommendedName>
</protein>
<keyword evidence="5 9" id="KW-0653">Protein transport</keyword>
<dbReference type="InParanoid" id="A0A259TYU8"/>
<dbReference type="PANTHER" id="PTHR30081">
    <property type="entry name" value="PROTEIN-EXPORT MEMBRANE PROTEIN SEC"/>
    <property type="match status" value="1"/>
</dbReference>
<dbReference type="HAMAP" id="MF_01464_B">
    <property type="entry name" value="SecF_B"/>
    <property type="match status" value="1"/>
</dbReference>
<evidence type="ECO:0000259" key="10">
    <source>
        <dbReference type="Pfam" id="PF02355"/>
    </source>
</evidence>
<feature type="transmembrane region" description="Helical" evidence="9">
    <location>
        <begin position="270"/>
        <end position="296"/>
    </location>
</feature>
<gene>
    <name evidence="9" type="primary">secF</name>
    <name evidence="11" type="ORF">BSZ36_07090</name>
</gene>
<feature type="transmembrane region" description="Helical" evidence="9">
    <location>
        <begin position="17"/>
        <end position="38"/>
    </location>
</feature>
<proteinExistence type="inferred from homology"/>
<dbReference type="GO" id="GO:0043952">
    <property type="term" value="P:protein transport by the Sec complex"/>
    <property type="evidence" value="ECO:0007669"/>
    <property type="project" value="UniProtKB-UniRule"/>
</dbReference>
<feature type="transmembrane region" description="Helical" evidence="9">
    <location>
        <begin position="188"/>
        <end position="209"/>
    </location>
</feature>
<comment type="subcellular location">
    <subcellularLocation>
        <location evidence="1 9">Cell membrane</location>
        <topology evidence="1 9">Multi-pass membrane protein</topology>
    </subcellularLocation>
</comment>
<keyword evidence="12" id="KW-1185">Reference proteome</keyword>
<evidence type="ECO:0000256" key="5">
    <source>
        <dbReference type="ARBA" id="ARBA00022927"/>
    </source>
</evidence>
<dbReference type="GO" id="GO:0015450">
    <property type="term" value="F:protein-transporting ATPase activity"/>
    <property type="evidence" value="ECO:0007669"/>
    <property type="project" value="InterPro"/>
</dbReference>
<dbReference type="FunCoup" id="A0A259TYU8">
    <property type="interactions" value="215"/>
</dbReference>
<sequence length="311" mass="33680">MRIFESVQYDFWGKRRLGLIISSTLIVIALISLVYPGLEAGIDFKGGTEVVVETQTAIPPTEARAALNSVLGEGTEVKQYGDATELLIRTSTDTGDASEITNSIQTTLASSFAGSQPNIIRTDAVGPRFAEDLQRGAMLAVFGSLFVILLYIFIRFDWRFALGAVAALAHDVIIVLGLFALVHDLTPVTLMIDQTIIAALLTIVGYSINDTVVVFDRVREFANLFKTEPFESVANRAISSTLSRTFLTSFTTILVVFVLFIFGGEVLRGFSLSLIIGILVGTYSSVFVATPLVVLLRERFGAGVPKLASAR</sequence>
<dbReference type="EMBL" id="MQWB01000001">
    <property type="protein sequence ID" value="OZC02758.1"/>
    <property type="molecule type" value="Genomic_DNA"/>
</dbReference>
<dbReference type="RefSeq" id="WP_094547323.1">
    <property type="nucleotide sequence ID" value="NZ_MQWB01000001.1"/>
</dbReference>
<keyword evidence="8 9" id="KW-0472">Membrane</keyword>
<comment type="similarity">
    <text evidence="9">Belongs to the SecD/SecF family. SecF subfamily.</text>
</comment>
<dbReference type="SUPFAM" id="SSF82866">
    <property type="entry name" value="Multidrug efflux transporter AcrB transmembrane domain"/>
    <property type="match status" value="1"/>
</dbReference>
<keyword evidence="7 9" id="KW-0811">Translocation</keyword>
<keyword evidence="2 9" id="KW-0813">Transport</keyword>
<name>A0A259TYU8_9BACT</name>
<evidence type="ECO:0000256" key="2">
    <source>
        <dbReference type="ARBA" id="ARBA00022448"/>
    </source>
</evidence>
<evidence type="ECO:0000313" key="12">
    <source>
        <dbReference type="Proteomes" id="UP000216446"/>
    </source>
</evidence>
<dbReference type="Pfam" id="PF02355">
    <property type="entry name" value="SecD_SecF_C"/>
    <property type="match status" value="1"/>
</dbReference>
<dbReference type="InterPro" id="IPR005665">
    <property type="entry name" value="SecF_bac"/>
</dbReference>
<dbReference type="InterPro" id="IPR022813">
    <property type="entry name" value="SecD/SecF_arch_bac"/>
</dbReference>